<dbReference type="PANTHER" id="PTHR28259:SF1">
    <property type="entry name" value="FLUORIDE EXPORT PROTEIN 1-RELATED"/>
    <property type="match status" value="1"/>
</dbReference>
<reference evidence="13" key="1">
    <citation type="journal article" date="2014" name="Int. J. Syst. Evol. Microbiol.">
        <title>Complete genome sequence of Corynebacterium casei LMG S-19264T (=DSM 44701T), isolated from a smear-ripened cheese.</title>
        <authorList>
            <consortium name="US DOE Joint Genome Institute (JGI-PGF)"/>
            <person name="Walter F."/>
            <person name="Albersmeier A."/>
            <person name="Kalinowski J."/>
            <person name="Ruckert C."/>
        </authorList>
    </citation>
    <scope>NUCLEOTIDE SEQUENCE</scope>
    <source>
        <strain evidence="13">CGMCC 1.15254</strain>
    </source>
</reference>
<dbReference type="Pfam" id="PF02537">
    <property type="entry name" value="CRCB"/>
    <property type="match status" value="1"/>
</dbReference>
<comment type="subcellular location">
    <subcellularLocation>
        <location evidence="1 12">Cell membrane</location>
        <topology evidence="1 12">Multi-pass membrane protein</topology>
    </subcellularLocation>
</comment>
<keyword evidence="5 12" id="KW-1133">Transmembrane helix</keyword>
<keyword evidence="6 12" id="KW-0915">Sodium</keyword>
<dbReference type="Proteomes" id="UP000632498">
    <property type="component" value="Unassembled WGS sequence"/>
</dbReference>
<evidence type="ECO:0000256" key="3">
    <source>
        <dbReference type="ARBA" id="ARBA00022519"/>
    </source>
</evidence>
<keyword evidence="12" id="KW-0479">Metal-binding</keyword>
<keyword evidence="2 12" id="KW-1003">Cell membrane</keyword>
<protein>
    <recommendedName>
        <fullName evidence="12">Fluoride-specific ion channel FluC</fullName>
    </recommendedName>
</protein>
<evidence type="ECO:0000256" key="11">
    <source>
        <dbReference type="ARBA" id="ARBA00035585"/>
    </source>
</evidence>
<reference evidence="13" key="2">
    <citation type="submission" date="2020-09" db="EMBL/GenBank/DDBJ databases">
        <authorList>
            <person name="Sun Q."/>
            <person name="Zhou Y."/>
        </authorList>
    </citation>
    <scope>NUCLEOTIDE SEQUENCE</scope>
    <source>
        <strain evidence="13">CGMCC 1.15254</strain>
    </source>
</reference>
<evidence type="ECO:0000256" key="6">
    <source>
        <dbReference type="ARBA" id="ARBA00023053"/>
    </source>
</evidence>
<comment type="function">
    <text evidence="12">Fluoride-specific ion channel. Important for reducing fluoride concentration in the cell, thus reducing its toxicity.</text>
</comment>
<feature type="transmembrane region" description="Helical" evidence="12">
    <location>
        <begin position="88"/>
        <end position="106"/>
    </location>
</feature>
<proteinExistence type="inferred from homology"/>
<feature type="transmembrane region" description="Helical" evidence="12">
    <location>
        <begin position="56"/>
        <end position="81"/>
    </location>
</feature>
<keyword evidence="3" id="KW-0997">Cell inner membrane</keyword>
<organism evidence="13 14">
    <name type="scientific">Terasakiella brassicae</name>
    <dbReference type="NCBI Taxonomy" id="1634917"/>
    <lineage>
        <taxon>Bacteria</taxon>
        <taxon>Pseudomonadati</taxon>
        <taxon>Pseudomonadota</taxon>
        <taxon>Alphaproteobacteria</taxon>
        <taxon>Rhodospirillales</taxon>
        <taxon>Terasakiellaceae</taxon>
        <taxon>Terasakiella</taxon>
    </lineage>
</organism>
<evidence type="ECO:0000256" key="9">
    <source>
        <dbReference type="ARBA" id="ARBA00023303"/>
    </source>
</evidence>
<keyword evidence="4 12" id="KW-0812">Transmembrane</keyword>
<comment type="catalytic activity">
    <reaction evidence="11">
        <text>fluoride(in) = fluoride(out)</text>
        <dbReference type="Rhea" id="RHEA:76159"/>
        <dbReference type="ChEBI" id="CHEBI:17051"/>
    </reaction>
    <physiologicalReaction direction="left-to-right" evidence="11">
        <dbReference type="Rhea" id="RHEA:76160"/>
    </physiologicalReaction>
</comment>
<dbReference type="GO" id="GO:0140114">
    <property type="term" value="P:cellular detoxification of fluoride"/>
    <property type="evidence" value="ECO:0007669"/>
    <property type="project" value="UniProtKB-UniRule"/>
</dbReference>
<dbReference type="InterPro" id="IPR003691">
    <property type="entry name" value="FluC"/>
</dbReference>
<feature type="transmembrane region" description="Helical" evidence="12">
    <location>
        <begin position="12"/>
        <end position="36"/>
    </location>
</feature>
<evidence type="ECO:0000256" key="5">
    <source>
        <dbReference type="ARBA" id="ARBA00022989"/>
    </source>
</evidence>
<comment type="caution">
    <text evidence="13">The sequence shown here is derived from an EMBL/GenBank/DDBJ whole genome shotgun (WGS) entry which is preliminary data.</text>
</comment>
<sequence>MRVIIHFNFAGFVAKVCIMSISTVIYVAAGGAVGAVGRFLVVSLVGSWAHAAGSSFPFGTIVVNVLGSFILGSLVELSALVWSPSPDVRAMIVVGMLGAFTTFSTFSLDVVTLMTRGAWGQVALYMGISVALSIVALYMGMQTMKALIA</sequence>
<feature type="binding site" evidence="12">
    <location>
        <position position="101"/>
    </location>
    <ligand>
        <name>Na(+)</name>
        <dbReference type="ChEBI" id="CHEBI:29101"/>
        <note>structural</note>
    </ligand>
</feature>
<keyword evidence="9 12" id="KW-0407">Ion channel</keyword>
<evidence type="ECO:0000256" key="12">
    <source>
        <dbReference type="HAMAP-Rule" id="MF_00454"/>
    </source>
</evidence>
<dbReference type="AlphaFoldDB" id="A0A917C6F5"/>
<dbReference type="GO" id="GO:0046872">
    <property type="term" value="F:metal ion binding"/>
    <property type="evidence" value="ECO:0007669"/>
    <property type="project" value="UniProtKB-KW"/>
</dbReference>
<evidence type="ECO:0000256" key="8">
    <source>
        <dbReference type="ARBA" id="ARBA00023136"/>
    </source>
</evidence>
<dbReference type="PANTHER" id="PTHR28259">
    <property type="entry name" value="FLUORIDE EXPORT PROTEIN 1-RELATED"/>
    <property type="match status" value="1"/>
</dbReference>
<gene>
    <name evidence="12 13" type="primary">crcB</name>
    <name evidence="12" type="synonym">fluC</name>
    <name evidence="13" type="ORF">GCM10011332_30450</name>
</gene>
<dbReference type="EMBL" id="BMHV01000031">
    <property type="protein sequence ID" value="GGF74261.1"/>
    <property type="molecule type" value="Genomic_DNA"/>
</dbReference>
<comment type="similarity">
    <text evidence="10 12">Belongs to the fluoride channel Fluc/FEX (TC 1.A.43) family.</text>
</comment>
<evidence type="ECO:0000313" key="13">
    <source>
        <dbReference type="EMBL" id="GGF74261.1"/>
    </source>
</evidence>
<dbReference type="GO" id="GO:0005886">
    <property type="term" value="C:plasma membrane"/>
    <property type="evidence" value="ECO:0007669"/>
    <property type="project" value="UniProtKB-SubCell"/>
</dbReference>
<evidence type="ECO:0000256" key="1">
    <source>
        <dbReference type="ARBA" id="ARBA00004651"/>
    </source>
</evidence>
<dbReference type="HAMAP" id="MF_00454">
    <property type="entry name" value="FluC"/>
    <property type="match status" value="1"/>
</dbReference>
<feature type="transmembrane region" description="Helical" evidence="12">
    <location>
        <begin position="118"/>
        <end position="139"/>
    </location>
</feature>
<dbReference type="GO" id="GO:0062054">
    <property type="term" value="F:fluoride channel activity"/>
    <property type="evidence" value="ECO:0007669"/>
    <property type="project" value="UniProtKB-UniRule"/>
</dbReference>
<name>A0A917C6F5_9PROT</name>
<accession>A0A917C6F5</accession>
<keyword evidence="7 12" id="KW-0406">Ion transport</keyword>
<keyword evidence="8 12" id="KW-0472">Membrane</keyword>
<comment type="activity regulation">
    <text evidence="12">Na(+) is not transported, but it plays an essential structural role and its presence is essential for fluoride channel function.</text>
</comment>
<evidence type="ECO:0000256" key="4">
    <source>
        <dbReference type="ARBA" id="ARBA00022692"/>
    </source>
</evidence>
<evidence type="ECO:0000256" key="10">
    <source>
        <dbReference type="ARBA" id="ARBA00035120"/>
    </source>
</evidence>
<keyword evidence="12" id="KW-0813">Transport</keyword>
<evidence type="ECO:0000313" key="14">
    <source>
        <dbReference type="Proteomes" id="UP000632498"/>
    </source>
</evidence>
<dbReference type="NCBIfam" id="TIGR00494">
    <property type="entry name" value="crcB"/>
    <property type="match status" value="1"/>
</dbReference>
<feature type="binding site" evidence="12">
    <location>
        <position position="98"/>
    </location>
    <ligand>
        <name>Na(+)</name>
        <dbReference type="ChEBI" id="CHEBI:29101"/>
        <note>structural</note>
    </ligand>
</feature>
<evidence type="ECO:0000256" key="2">
    <source>
        <dbReference type="ARBA" id="ARBA00022475"/>
    </source>
</evidence>
<keyword evidence="14" id="KW-1185">Reference proteome</keyword>
<evidence type="ECO:0000256" key="7">
    <source>
        <dbReference type="ARBA" id="ARBA00023065"/>
    </source>
</evidence>